<evidence type="ECO:0000256" key="3">
    <source>
        <dbReference type="ARBA" id="ARBA00022801"/>
    </source>
</evidence>
<keyword evidence="2" id="KW-0479">Metal-binding</keyword>
<dbReference type="InterPro" id="IPR024087">
    <property type="entry name" value="Creatininase-like_sf"/>
</dbReference>
<keyword evidence="7" id="KW-1185">Reference proteome</keyword>
<evidence type="ECO:0000313" key="6">
    <source>
        <dbReference type="EMBL" id="GHH99782.1"/>
    </source>
</evidence>
<dbReference type="RefSeq" id="WP_191274692.1">
    <property type="nucleotide sequence ID" value="NZ_BNDS01000015.1"/>
</dbReference>
<dbReference type="Pfam" id="PF02633">
    <property type="entry name" value="Creatininase"/>
    <property type="match status" value="1"/>
</dbReference>
<comment type="caution">
    <text evidence="6">The sequence shown here is derived from an EMBL/GenBank/DDBJ whole genome shotgun (WGS) entry which is preliminary data.</text>
</comment>
<protein>
    <submittedName>
        <fullName evidence="6">Creatinine amidohydrolase</fullName>
    </submittedName>
</protein>
<dbReference type="SUPFAM" id="SSF102215">
    <property type="entry name" value="Creatininase"/>
    <property type="match status" value="1"/>
</dbReference>
<evidence type="ECO:0000313" key="7">
    <source>
        <dbReference type="Proteomes" id="UP000637074"/>
    </source>
</evidence>
<accession>A0ABQ3N501</accession>
<keyword evidence="4" id="KW-0862">Zinc</keyword>
<dbReference type="EMBL" id="BNDS01000015">
    <property type="protein sequence ID" value="GHH99782.1"/>
    <property type="molecule type" value="Genomic_DNA"/>
</dbReference>
<sequence length="266" mass="29754">MTFRKSNFLKDMSWTQFIERKKGTDLVIIPSGAFEVYGPHLPLGTDTIVAVKISEILANHVNAIIGPTLEVGDSTALEEFPGTMTIKAENFKHYLWDTVKSLEKWGFKQFLFINTHAGNVPIISQIARDLQGNPEIKCAQIDYWRFIKNHCDGIIESGDLAHAHASEAGTSVMMYLHPELCDLDNWVHEPPKIKDQYPDIIQYVPFSHKTDSGTIGNATLGTAAKGEALVNRSVERIVQFLSENWGIKRVDNIKKSASSIKTSQKV</sequence>
<organism evidence="6 7">
    <name type="scientific">Neobacillus kokaensis</name>
    <dbReference type="NCBI Taxonomy" id="2759023"/>
    <lineage>
        <taxon>Bacteria</taxon>
        <taxon>Bacillati</taxon>
        <taxon>Bacillota</taxon>
        <taxon>Bacilli</taxon>
        <taxon>Bacillales</taxon>
        <taxon>Bacillaceae</taxon>
        <taxon>Neobacillus</taxon>
    </lineage>
</organism>
<evidence type="ECO:0000256" key="4">
    <source>
        <dbReference type="ARBA" id="ARBA00022833"/>
    </source>
</evidence>
<gene>
    <name evidence="6" type="ORF">AM1BK_33250</name>
</gene>
<dbReference type="PANTHER" id="PTHR35005">
    <property type="entry name" value="3-DEHYDRO-SCYLLO-INOSOSE HYDROLASE"/>
    <property type="match status" value="1"/>
</dbReference>
<evidence type="ECO:0000256" key="2">
    <source>
        <dbReference type="ARBA" id="ARBA00022723"/>
    </source>
</evidence>
<keyword evidence="3" id="KW-0378">Hydrolase</keyword>
<evidence type="ECO:0000256" key="5">
    <source>
        <dbReference type="ARBA" id="ARBA00024029"/>
    </source>
</evidence>
<dbReference type="PANTHER" id="PTHR35005:SF1">
    <property type="entry name" value="2-AMINO-5-FORMYLAMINO-6-RIBOSYLAMINOPYRIMIDIN-4(3H)-ONE 5'-MONOPHOSPHATE DEFORMYLASE"/>
    <property type="match status" value="1"/>
</dbReference>
<dbReference type="Proteomes" id="UP000637074">
    <property type="component" value="Unassembled WGS sequence"/>
</dbReference>
<proteinExistence type="inferred from homology"/>
<reference evidence="6 7" key="1">
    <citation type="journal article" date="2022" name="Int. J. Syst. Evol. Microbiol.">
        <title>Neobacillus kokaensis sp. nov., isolated from soil.</title>
        <authorList>
            <person name="Yuki K."/>
            <person name="Matsubara H."/>
            <person name="Yamaguchi S."/>
        </authorList>
    </citation>
    <scope>NUCLEOTIDE SEQUENCE [LARGE SCALE GENOMIC DNA]</scope>
    <source>
        <strain evidence="6 7">LOB 377</strain>
    </source>
</reference>
<dbReference type="Gene3D" id="3.40.50.10310">
    <property type="entry name" value="Creatininase"/>
    <property type="match status" value="1"/>
</dbReference>
<comment type="similarity">
    <text evidence="5">Belongs to the creatininase superfamily.</text>
</comment>
<evidence type="ECO:0000256" key="1">
    <source>
        <dbReference type="ARBA" id="ARBA00001947"/>
    </source>
</evidence>
<name>A0ABQ3N501_9BACI</name>
<dbReference type="InterPro" id="IPR003785">
    <property type="entry name" value="Creatininase/forma_Hydrolase"/>
</dbReference>
<comment type="cofactor">
    <cofactor evidence="1">
        <name>Zn(2+)</name>
        <dbReference type="ChEBI" id="CHEBI:29105"/>
    </cofactor>
</comment>